<reference evidence="9 10" key="2">
    <citation type="journal article" date="2014" name="J. Gen. Appl. Microbiol.">
        <title>The early diverging ascomycetous budding yeast Saitoella complicata has three histone deacetylases belonging to the Clr6, Hos2, and Rpd3 lineages.</title>
        <authorList>
            <person name="Nishida H."/>
            <person name="Matsumoto T."/>
            <person name="Kondo S."/>
            <person name="Hamamoto M."/>
            <person name="Yoshikawa H."/>
        </authorList>
    </citation>
    <scope>NUCLEOTIDE SEQUENCE [LARGE SCALE GENOMIC DNA]</scope>
    <source>
        <strain evidence="9 10">NRRL Y-17804</strain>
    </source>
</reference>
<reference evidence="9 10" key="1">
    <citation type="journal article" date="2011" name="J. Gen. Appl. Microbiol.">
        <title>Draft genome sequencing of the enigmatic yeast Saitoella complicata.</title>
        <authorList>
            <person name="Nishida H."/>
            <person name="Hamamoto M."/>
            <person name="Sugiyama J."/>
        </authorList>
    </citation>
    <scope>NUCLEOTIDE SEQUENCE [LARGE SCALE GENOMIC DNA]</scope>
    <source>
        <strain evidence="9 10">NRRL Y-17804</strain>
    </source>
</reference>
<evidence type="ECO:0000256" key="4">
    <source>
        <dbReference type="ARBA" id="ARBA00022989"/>
    </source>
</evidence>
<dbReference type="OMA" id="NEPWKKG"/>
<sequence>MSLRSRLQSTLSPSTPDNYDEMSSLLPPNVSNTSRKKILASYFFDYALLVFFLVVFTTIDAIQPHHQQFTLTNESLWHRFAEHETVPVWLLIVVSVIAPGAIIVIWSLLFERKERKLWEAHCGCLGLALSFAGAVTITACLKNAVGRPRPDFLARCQPDTSKQTPDNVYSMYDATICTVDLGSRIMREAFRSFPSGHSSTAFAGLTYLSFWVGGKTNVLDTRGNVWKCAVVLIPTLAAGLVAASRIMDQRHHGFDVLFGGLIGWGTAWAAYRQYYPALTAKDVVKNEAARQGRLPQGASTGSTTSVRVGEAYPVRTWGTPQRGDLENQEEQEGLGGYEMDREESIGYMAVGRGGGVHGGQGLAAPSAAYAGYAAGPAQYDASTRSKSPVH</sequence>
<dbReference type="GO" id="GO:0008195">
    <property type="term" value="F:phosphatidate phosphatase activity"/>
    <property type="evidence" value="ECO:0007669"/>
    <property type="project" value="TreeGrafter"/>
</dbReference>
<name>A0A0E9NEK9_SAICN</name>
<keyword evidence="5 7" id="KW-0472">Membrane</keyword>
<dbReference type="InterPro" id="IPR043216">
    <property type="entry name" value="PAP-like"/>
</dbReference>
<gene>
    <name evidence="9" type="ORF">G7K_2428-t1</name>
</gene>
<comment type="caution">
    <text evidence="9">The sequence shown here is derived from an EMBL/GenBank/DDBJ whole genome shotgun (WGS) entry which is preliminary data.</text>
</comment>
<protein>
    <recommendedName>
        <fullName evidence="8">Phosphatidic acid phosphatase type 2/haloperoxidase domain-containing protein</fullName>
    </recommendedName>
</protein>
<dbReference type="CDD" id="cd03390">
    <property type="entry name" value="PAP2_containing_1_like"/>
    <property type="match status" value="1"/>
</dbReference>
<feature type="compositionally biased region" description="Polar residues" evidence="6">
    <location>
        <begin position="1"/>
        <end position="17"/>
    </location>
</feature>
<evidence type="ECO:0000256" key="2">
    <source>
        <dbReference type="ARBA" id="ARBA00008816"/>
    </source>
</evidence>
<dbReference type="Pfam" id="PF01569">
    <property type="entry name" value="PAP2"/>
    <property type="match status" value="1"/>
</dbReference>
<dbReference type="PANTHER" id="PTHR10165:SF35">
    <property type="entry name" value="RE23632P"/>
    <property type="match status" value="1"/>
</dbReference>
<dbReference type="Gene3D" id="1.20.144.10">
    <property type="entry name" value="Phosphatidic acid phosphatase type 2/haloperoxidase"/>
    <property type="match status" value="1"/>
</dbReference>
<dbReference type="SMART" id="SM00014">
    <property type="entry name" value="acidPPc"/>
    <property type="match status" value="1"/>
</dbReference>
<comment type="subcellular location">
    <subcellularLocation>
        <location evidence="1">Membrane</location>
        <topology evidence="1">Multi-pass membrane protein</topology>
    </subcellularLocation>
</comment>
<dbReference type="EMBL" id="BACD03000013">
    <property type="protein sequence ID" value="GAO48248.1"/>
    <property type="molecule type" value="Genomic_DNA"/>
</dbReference>
<feature type="region of interest" description="Disordered" evidence="6">
    <location>
        <begin position="1"/>
        <end position="23"/>
    </location>
</feature>
<reference evidence="9 10" key="3">
    <citation type="journal article" date="2015" name="Genome Announc.">
        <title>Draft Genome Sequence of the Archiascomycetous Yeast Saitoella complicata.</title>
        <authorList>
            <person name="Yamauchi K."/>
            <person name="Kondo S."/>
            <person name="Hamamoto M."/>
            <person name="Takahashi Y."/>
            <person name="Ogura Y."/>
            <person name="Hayashi T."/>
            <person name="Nishida H."/>
        </authorList>
    </citation>
    <scope>NUCLEOTIDE SEQUENCE [LARGE SCALE GENOMIC DNA]</scope>
    <source>
        <strain evidence="9 10">NRRL Y-17804</strain>
    </source>
</reference>
<evidence type="ECO:0000256" key="1">
    <source>
        <dbReference type="ARBA" id="ARBA00004141"/>
    </source>
</evidence>
<dbReference type="RefSeq" id="XP_019022497.1">
    <property type="nucleotide sequence ID" value="XM_019165575.1"/>
</dbReference>
<keyword evidence="4 7" id="KW-1133">Transmembrane helix</keyword>
<comment type="similarity">
    <text evidence="2">Belongs to the PA-phosphatase related phosphoesterase family.</text>
</comment>
<evidence type="ECO:0000256" key="7">
    <source>
        <dbReference type="SAM" id="Phobius"/>
    </source>
</evidence>
<evidence type="ECO:0000259" key="8">
    <source>
        <dbReference type="SMART" id="SM00014"/>
    </source>
</evidence>
<dbReference type="Proteomes" id="UP000033140">
    <property type="component" value="Unassembled WGS sequence"/>
</dbReference>
<keyword evidence="10" id="KW-1185">Reference proteome</keyword>
<proteinExistence type="inferred from homology"/>
<dbReference type="GO" id="GO:0006644">
    <property type="term" value="P:phospholipid metabolic process"/>
    <property type="evidence" value="ECO:0007669"/>
    <property type="project" value="InterPro"/>
</dbReference>
<dbReference type="InterPro" id="IPR000326">
    <property type="entry name" value="PAP2/HPO"/>
</dbReference>
<dbReference type="InterPro" id="IPR036938">
    <property type="entry name" value="PAP2/HPO_sf"/>
</dbReference>
<dbReference type="SUPFAM" id="SSF48317">
    <property type="entry name" value="Acid phosphatase/Vanadium-dependent haloperoxidase"/>
    <property type="match status" value="1"/>
</dbReference>
<dbReference type="STRING" id="698492.A0A0E9NEK9"/>
<evidence type="ECO:0000256" key="3">
    <source>
        <dbReference type="ARBA" id="ARBA00022692"/>
    </source>
</evidence>
<organism evidence="9 10">
    <name type="scientific">Saitoella complicata (strain BCRC 22490 / CBS 7301 / JCM 7358 / NBRC 10748 / NRRL Y-17804)</name>
    <dbReference type="NCBI Taxonomy" id="698492"/>
    <lineage>
        <taxon>Eukaryota</taxon>
        <taxon>Fungi</taxon>
        <taxon>Dikarya</taxon>
        <taxon>Ascomycota</taxon>
        <taxon>Taphrinomycotina</taxon>
        <taxon>Taphrinomycotina incertae sedis</taxon>
        <taxon>Saitoella</taxon>
    </lineage>
</organism>
<feature type="transmembrane region" description="Helical" evidence="7">
    <location>
        <begin position="86"/>
        <end position="109"/>
    </location>
</feature>
<dbReference type="GO" id="GO:0016020">
    <property type="term" value="C:membrane"/>
    <property type="evidence" value="ECO:0007669"/>
    <property type="project" value="UniProtKB-SubCell"/>
</dbReference>
<dbReference type="AlphaFoldDB" id="A0A0E9NEK9"/>
<evidence type="ECO:0000256" key="6">
    <source>
        <dbReference type="SAM" id="MobiDB-lite"/>
    </source>
</evidence>
<accession>A0A0E9NEK9</accession>
<dbReference type="GO" id="GO:0046839">
    <property type="term" value="P:phospholipid dephosphorylation"/>
    <property type="evidence" value="ECO:0007669"/>
    <property type="project" value="TreeGrafter"/>
</dbReference>
<feature type="domain" description="Phosphatidic acid phosphatase type 2/haloperoxidase" evidence="8">
    <location>
        <begin position="122"/>
        <end position="271"/>
    </location>
</feature>
<dbReference type="OrthoDB" id="8907274at2759"/>
<dbReference type="PANTHER" id="PTHR10165">
    <property type="entry name" value="LIPID PHOSPHATE PHOSPHATASE"/>
    <property type="match status" value="1"/>
</dbReference>
<evidence type="ECO:0000313" key="10">
    <source>
        <dbReference type="Proteomes" id="UP000033140"/>
    </source>
</evidence>
<keyword evidence="3 7" id="KW-0812">Transmembrane</keyword>
<feature type="transmembrane region" description="Helical" evidence="7">
    <location>
        <begin position="43"/>
        <end position="66"/>
    </location>
</feature>
<evidence type="ECO:0000256" key="5">
    <source>
        <dbReference type="ARBA" id="ARBA00023136"/>
    </source>
</evidence>
<evidence type="ECO:0000313" key="9">
    <source>
        <dbReference type="EMBL" id="GAO48248.1"/>
    </source>
</evidence>